<feature type="region of interest" description="Disordered" evidence="4">
    <location>
        <begin position="325"/>
        <end position="367"/>
    </location>
</feature>
<dbReference type="GO" id="GO:0016435">
    <property type="term" value="F:rRNA (guanine) methyltransferase activity"/>
    <property type="evidence" value="ECO:0000318"/>
    <property type="project" value="GO_Central"/>
</dbReference>
<dbReference type="GO" id="GO:0008650">
    <property type="term" value="F:rRNA (uridine-2'-O-)-methyltransferase activity"/>
    <property type="evidence" value="ECO:0000318"/>
    <property type="project" value="GO_Central"/>
</dbReference>
<proteinExistence type="predicted"/>
<keyword evidence="3" id="KW-0949">S-adenosyl-L-methionine</keyword>
<evidence type="ECO:0008006" key="9">
    <source>
        <dbReference type="Google" id="ProtNLM"/>
    </source>
</evidence>
<protein>
    <recommendedName>
        <fullName evidence="9">Ribosomal RNA methyltransferase FtsJ domain-containing protein</fullName>
    </recommendedName>
</protein>
<dbReference type="EMBL" id="AYRZ02000011">
    <property type="protein sequence ID" value="PHT67673.1"/>
    <property type="molecule type" value="Genomic_DNA"/>
</dbReference>
<evidence type="ECO:0000256" key="2">
    <source>
        <dbReference type="ARBA" id="ARBA00022679"/>
    </source>
</evidence>
<dbReference type="Pfam" id="PF01728">
    <property type="entry name" value="FtsJ"/>
    <property type="match status" value="1"/>
</dbReference>
<dbReference type="STRING" id="4072.A0A2G2YD44"/>
<dbReference type="InterPro" id="IPR002877">
    <property type="entry name" value="RNA_MeTrfase_FtsJ_dom"/>
</dbReference>
<dbReference type="Gene3D" id="3.40.50.150">
    <property type="entry name" value="Vaccinia Virus protein VP39"/>
    <property type="match status" value="1"/>
</dbReference>
<dbReference type="Proteomes" id="UP000222542">
    <property type="component" value="Unassembled WGS sequence"/>
</dbReference>
<evidence type="ECO:0000313" key="7">
    <source>
        <dbReference type="EMBL" id="PHT67673.1"/>
    </source>
</evidence>
<feature type="domain" description="Ribosomal RNA methyltransferase FtsJ" evidence="5">
    <location>
        <begin position="65"/>
        <end position="197"/>
    </location>
</feature>
<dbReference type="GO" id="GO:0000463">
    <property type="term" value="P:maturation of LSU-rRNA from tricistronic rRNA transcript (SSU-rRNA, 5.8S rRNA, LSU-rRNA)"/>
    <property type="evidence" value="ECO:0000318"/>
    <property type="project" value="GO_Central"/>
</dbReference>
<evidence type="ECO:0000259" key="5">
    <source>
        <dbReference type="Pfam" id="PF01728"/>
    </source>
</evidence>
<reference evidence="7 8" key="1">
    <citation type="journal article" date="2014" name="Nat. Genet.">
        <title>Genome sequence of the hot pepper provides insights into the evolution of pungency in Capsicum species.</title>
        <authorList>
            <person name="Kim S."/>
            <person name="Park M."/>
            <person name="Yeom S.I."/>
            <person name="Kim Y.M."/>
            <person name="Lee J.M."/>
            <person name="Lee H.A."/>
            <person name="Seo E."/>
            <person name="Choi J."/>
            <person name="Cheong K."/>
            <person name="Kim K.T."/>
            <person name="Jung K."/>
            <person name="Lee G.W."/>
            <person name="Oh S.K."/>
            <person name="Bae C."/>
            <person name="Kim S.B."/>
            <person name="Lee H.Y."/>
            <person name="Kim S.Y."/>
            <person name="Kim M.S."/>
            <person name="Kang B.C."/>
            <person name="Jo Y.D."/>
            <person name="Yang H.B."/>
            <person name="Jeong H.J."/>
            <person name="Kang W.H."/>
            <person name="Kwon J.K."/>
            <person name="Shin C."/>
            <person name="Lim J.Y."/>
            <person name="Park J.H."/>
            <person name="Huh J.H."/>
            <person name="Kim J.S."/>
            <person name="Kim B.D."/>
            <person name="Cohen O."/>
            <person name="Paran I."/>
            <person name="Suh M.C."/>
            <person name="Lee S.B."/>
            <person name="Kim Y.K."/>
            <person name="Shin Y."/>
            <person name="Noh S.J."/>
            <person name="Park J."/>
            <person name="Seo Y.S."/>
            <person name="Kwon S.Y."/>
            <person name="Kim H.A."/>
            <person name="Park J.M."/>
            <person name="Kim H.J."/>
            <person name="Choi S.B."/>
            <person name="Bosland P.W."/>
            <person name="Reeves G."/>
            <person name="Jo S.H."/>
            <person name="Lee B.W."/>
            <person name="Cho H.T."/>
            <person name="Choi H.S."/>
            <person name="Lee M.S."/>
            <person name="Yu Y."/>
            <person name="Do Choi Y."/>
            <person name="Park B.S."/>
            <person name="van Deynze A."/>
            <person name="Ashrafi H."/>
            <person name="Hill T."/>
            <person name="Kim W.T."/>
            <person name="Pai H.S."/>
            <person name="Ahn H.K."/>
            <person name="Yeam I."/>
            <person name="Giovannoni J.J."/>
            <person name="Rose J.K."/>
            <person name="Sorensen I."/>
            <person name="Lee S.J."/>
            <person name="Kim R.W."/>
            <person name="Choi I.Y."/>
            <person name="Choi B.S."/>
            <person name="Lim J.S."/>
            <person name="Lee Y.H."/>
            <person name="Choi D."/>
        </authorList>
    </citation>
    <scope>NUCLEOTIDE SEQUENCE [LARGE SCALE GENOMIC DNA]</scope>
    <source>
        <strain evidence="8">cv. CM334</strain>
    </source>
</reference>
<dbReference type="PANTHER" id="PTHR10920">
    <property type="entry name" value="RIBOSOMAL RNA METHYLTRANSFERASE"/>
    <property type="match status" value="1"/>
</dbReference>
<evidence type="ECO:0000259" key="6">
    <source>
        <dbReference type="Pfam" id="PF11861"/>
    </source>
</evidence>
<sequence length="409" mass="46546">MIHLHLLAFRELNLVDRTLSFKVGCLNLRWCLHSDKSQVLGLQILMTGFDNVLTDNYDGNLVKPVYLAADKVHINPIYGAIAVQEDITSSKCKSMIKRIMHENGVNGFDLILHDGSPNIGGAWAMEATMQNALVIDSVKLAVEFLAPKGTFVTKVFRSQDYNAVLYCLRQLFEKVEVEKPLASRTESAEIYLIGLKYKAPAKIDPRLLDIKHLFQRGKEPPKEVTGSSLGNSLLQKCKVRTLCEDLCVLGEQDLKHLSKWRKLMRKALSPSETTSNPKAVVECESKEDEDKRLVKEMEELKDTELAKKKRAKRLLAKRQAKGKRDVVAIQENEYDDESASEDDENDLESSENASNDGDSEEECRRRDDEIARLLDDLEDRNKRYMARVERKTKRSKISYLDDGELLEVE</sequence>
<keyword evidence="1" id="KW-0489">Methyltransferase</keyword>
<dbReference type="GO" id="GO:0030687">
    <property type="term" value="C:preribosome, large subunit precursor"/>
    <property type="evidence" value="ECO:0000318"/>
    <property type="project" value="GO_Central"/>
</dbReference>
<evidence type="ECO:0000313" key="8">
    <source>
        <dbReference type="Proteomes" id="UP000222542"/>
    </source>
</evidence>
<evidence type="ECO:0000256" key="4">
    <source>
        <dbReference type="SAM" id="MobiDB-lite"/>
    </source>
</evidence>
<dbReference type="Pfam" id="PF11861">
    <property type="entry name" value="DUF3381"/>
    <property type="match status" value="1"/>
</dbReference>
<evidence type="ECO:0000256" key="1">
    <source>
        <dbReference type="ARBA" id="ARBA00022603"/>
    </source>
</evidence>
<dbReference type="PANTHER" id="PTHR10920:SF21">
    <property type="entry name" value="RRNA METHYLTRANSFERASE-RELATED"/>
    <property type="match status" value="1"/>
</dbReference>
<feature type="region of interest" description="Disordered" evidence="4">
    <location>
        <begin position="267"/>
        <end position="288"/>
    </location>
</feature>
<feature type="domain" description="DUF3381" evidence="6">
    <location>
        <begin position="239"/>
        <end position="322"/>
    </location>
</feature>
<dbReference type="GO" id="GO:0031167">
    <property type="term" value="P:rRNA methylation"/>
    <property type="evidence" value="ECO:0000318"/>
    <property type="project" value="GO_Central"/>
</dbReference>
<gene>
    <name evidence="7" type="ORF">T459_27160</name>
</gene>
<comment type="caution">
    <text evidence="7">The sequence shown here is derived from an EMBL/GenBank/DDBJ whole genome shotgun (WGS) entry which is preliminary data.</text>
</comment>
<dbReference type="AlphaFoldDB" id="A0A2G2YD44"/>
<dbReference type="InterPro" id="IPR029063">
    <property type="entry name" value="SAM-dependent_MTases_sf"/>
</dbReference>
<dbReference type="GO" id="GO:0005730">
    <property type="term" value="C:nucleolus"/>
    <property type="evidence" value="ECO:0000318"/>
    <property type="project" value="GO_Central"/>
</dbReference>
<name>A0A2G2YD44_CAPAN</name>
<keyword evidence="8" id="KW-1185">Reference proteome</keyword>
<dbReference type="InterPro" id="IPR050082">
    <property type="entry name" value="RNA_methyltr_RlmE"/>
</dbReference>
<dbReference type="GO" id="GO:0000466">
    <property type="term" value="P:maturation of 5.8S rRNA from tricistronic rRNA transcript (SSU-rRNA, 5.8S rRNA, LSU-rRNA)"/>
    <property type="evidence" value="ECO:0000318"/>
    <property type="project" value="GO_Central"/>
</dbReference>
<reference evidence="7 8" key="2">
    <citation type="journal article" date="2017" name="Genome Biol.">
        <title>New reference genome sequences of hot pepper reveal the massive evolution of plant disease-resistance genes by retroduplication.</title>
        <authorList>
            <person name="Kim S."/>
            <person name="Park J."/>
            <person name="Yeom S.I."/>
            <person name="Kim Y.M."/>
            <person name="Seo E."/>
            <person name="Kim K.T."/>
            <person name="Kim M.S."/>
            <person name="Lee J.M."/>
            <person name="Cheong K."/>
            <person name="Shin H.S."/>
            <person name="Kim S.B."/>
            <person name="Han K."/>
            <person name="Lee J."/>
            <person name="Park M."/>
            <person name="Lee H.A."/>
            <person name="Lee H.Y."/>
            <person name="Lee Y."/>
            <person name="Oh S."/>
            <person name="Lee J.H."/>
            <person name="Choi E."/>
            <person name="Choi E."/>
            <person name="Lee S.E."/>
            <person name="Jeon J."/>
            <person name="Kim H."/>
            <person name="Choi G."/>
            <person name="Song H."/>
            <person name="Lee J."/>
            <person name="Lee S.C."/>
            <person name="Kwon J.K."/>
            <person name="Lee H.Y."/>
            <person name="Koo N."/>
            <person name="Hong Y."/>
            <person name="Kim R.W."/>
            <person name="Kang W.H."/>
            <person name="Huh J.H."/>
            <person name="Kang B.C."/>
            <person name="Yang T.J."/>
            <person name="Lee Y.H."/>
            <person name="Bennetzen J.L."/>
            <person name="Choi D."/>
        </authorList>
    </citation>
    <scope>NUCLEOTIDE SEQUENCE [LARGE SCALE GENOMIC DNA]</scope>
    <source>
        <strain evidence="8">cv. CM334</strain>
    </source>
</reference>
<dbReference type="InterPro" id="IPR024576">
    <property type="entry name" value="rRNA_MeTfrase_Spb1_DUF3381"/>
</dbReference>
<keyword evidence="2" id="KW-0808">Transferase</keyword>
<accession>A0A2G2YD44</accession>
<dbReference type="Gramene" id="PHT67673">
    <property type="protein sequence ID" value="PHT67673"/>
    <property type="gene ID" value="T459_27160"/>
</dbReference>
<organism evidence="7 8">
    <name type="scientific">Capsicum annuum</name>
    <name type="common">Capsicum pepper</name>
    <dbReference type="NCBI Taxonomy" id="4072"/>
    <lineage>
        <taxon>Eukaryota</taxon>
        <taxon>Viridiplantae</taxon>
        <taxon>Streptophyta</taxon>
        <taxon>Embryophyta</taxon>
        <taxon>Tracheophyta</taxon>
        <taxon>Spermatophyta</taxon>
        <taxon>Magnoliopsida</taxon>
        <taxon>eudicotyledons</taxon>
        <taxon>Gunneridae</taxon>
        <taxon>Pentapetalae</taxon>
        <taxon>asterids</taxon>
        <taxon>lamiids</taxon>
        <taxon>Solanales</taxon>
        <taxon>Solanaceae</taxon>
        <taxon>Solanoideae</taxon>
        <taxon>Capsiceae</taxon>
        <taxon>Capsicum</taxon>
    </lineage>
</organism>
<evidence type="ECO:0000256" key="3">
    <source>
        <dbReference type="ARBA" id="ARBA00022691"/>
    </source>
</evidence>
<feature type="compositionally biased region" description="Acidic residues" evidence="4">
    <location>
        <begin position="332"/>
        <end position="349"/>
    </location>
</feature>
<dbReference type="SUPFAM" id="SSF53335">
    <property type="entry name" value="S-adenosyl-L-methionine-dependent methyltransferases"/>
    <property type="match status" value="1"/>
</dbReference>